<comment type="caution">
    <text evidence="1">The sequence shown here is derived from an EMBL/GenBank/DDBJ whole genome shotgun (WGS) entry which is preliminary data.</text>
</comment>
<organism evidence="1 2">
    <name type="scientific">Cafeteria roenbergensis</name>
    <name type="common">Marine flagellate</name>
    <dbReference type="NCBI Taxonomy" id="33653"/>
    <lineage>
        <taxon>Eukaryota</taxon>
        <taxon>Sar</taxon>
        <taxon>Stramenopiles</taxon>
        <taxon>Bigyra</taxon>
        <taxon>Opalozoa</taxon>
        <taxon>Bicosoecida</taxon>
        <taxon>Cafeteriaceae</taxon>
        <taxon>Cafeteria</taxon>
    </lineage>
</organism>
<dbReference type="AlphaFoldDB" id="A0A5A8E820"/>
<proteinExistence type="predicted"/>
<protein>
    <submittedName>
        <fullName evidence="1">Uncharacterized protein</fullName>
    </submittedName>
</protein>
<reference evidence="1 2" key="1">
    <citation type="submission" date="2019-07" db="EMBL/GenBank/DDBJ databases">
        <title>Genomes of Cafeteria roenbergensis.</title>
        <authorList>
            <person name="Fischer M.G."/>
            <person name="Hackl T."/>
            <person name="Roman M."/>
        </authorList>
    </citation>
    <scope>NUCLEOTIDE SEQUENCE [LARGE SCALE GENOMIC DNA]</scope>
    <source>
        <strain evidence="1 2">E4-10P</strain>
    </source>
</reference>
<name>A0A5A8E820_CAFRO</name>
<accession>A0A5A8E820</accession>
<dbReference type="EMBL" id="VLTO01000028">
    <property type="protein sequence ID" value="KAA0173885.1"/>
    <property type="molecule type" value="Genomic_DNA"/>
</dbReference>
<evidence type="ECO:0000313" key="1">
    <source>
        <dbReference type="EMBL" id="KAA0173885.1"/>
    </source>
</evidence>
<dbReference type="OrthoDB" id="10602956at2759"/>
<gene>
    <name evidence="1" type="ORF">FNF27_04641</name>
</gene>
<dbReference type="Proteomes" id="UP000322899">
    <property type="component" value="Unassembled WGS sequence"/>
</dbReference>
<sequence length="94" mass="9961">MSDAERRLSMRVGPLEGVLGDVSAGDVAGRLAASLREGMPTPETELRDAALRASGWRVVSLGLPDVMEGLSGGKNGLADLVMRRVTEAEEQGRR</sequence>
<evidence type="ECO:0000313" key="2">
    <source>
        <dbReference type="Proteomes" id="UP000322899"/>
    </source>
</evidence>